<sequence>MICSYAYNTISCANNTCACRKRLTYMEELYL</sequence>
<protein>
    <submittedName>
        <fullName evidence="1">Uncharacterized protein</fullName>
    </submittedName>
</protein>
<dbReference type="AlphaFoldDB" id="A0A0A9H234"/>
<proteinExistence type="predicted"/>
<accession>A0A0A9H234</accession>
<organism evidence="1">
    <name type="scientific">Arundo donax</name>
    <name type="common">Giant reed</name>
    <name type="synonym">Donax arundinaceus</name>
    <dbReference type="NCBI Taxonomy" id="35708"/>
    <lineage>
        <taxon>Eukaryota</taxon>
        <taxon>Viridiplantae</taxon>
        <taxon>Streptophyta</taxon>
        <taxon>Embryophyta</taxon>
        <taxon>Tracheophyta</taxon>
        <taxon>Spermatophyta</taxon>
        <taxon>Magnoliopsida</taxon>
        <taxon>Liliopsida</taxon>
        <taxon>Poales</taxon>
        <taxon>Poaceae</taxon>
        <taxon>PACMAD clade</taxon>
        <taxon>Arundinoideae</taxon>
        <taxon>Arundineae</taxon>
        <taxon>Arundo</taxon>
    </lineage>
</organism>
<reference evidence="1" key="2">
    <citation type="journal article" date="2015" name="Data Brief">
        <title>Shoot transcriptome of the giant reed, Arundo donax.</title>
        <authorList>
            <person name="Barrero R.A."/>
            <person name="Guerrero F.D."/>
            <person name="Moolhuijzen P."/>
            <person name="Goolsby J.A."/>
            <person name="Tidwell J."/>
            <person name="Bellgard S.E."/>
            <person name="Bellgard M.I."/>
        </authorList>
    </citation>
    <scope>NUCLEOTIDE SEQUENCE</scope>
    <source>
        <tissue evidence="1">Shoot tissue taken approximately 20 cm above the soil surface</tissue>
    </source>
</reference>
<dbReference type="EMBL" id="GBRH01166616">
    <property type="protein sequence ID" value="JAE31280.1"/>
    <property type="molecule type" value="Transcribed_RNA"/>
</dbReference>
<reference evidence="1" key="1">
    <citation type="submission" date="2014-09" db="EMBL/GenBank/DDBJ databases">
        <authorList>
            <person name="Magalhaes I.L.F."/>
            <person name="Oliveira U."/>
            <person name="Santos F.R."/>
            <person name="Vidigal T.H.D.A."/>
            <person name="Brescovit A.D."/>
            <person name="Santos A.J."/>
        </authorList>
    </citation>
    <scope>NUCLEOTIDE SEQUENCE</scope>
    <source>
        <tissue evidence="1">Shoot tissue taken approximately 20 cm above the soil surface</tissue>
    </source>
</reference>
<evidence type="ECO:0000313" key="1">
    <source>
        <dbReference type="EMBL" id="JAE31280.1"/>
    </source>
</evidence>
<name>A0A0A9H234_ARUDO</name>